<organism evidence="9 10">
    <name type="scientific">Clostridium puniceum</name>
    <dbReference type="NCBI Taxonomy" id="29367"/>
    <lineage>
        <taxon>Bacteria</taxon>
        <taxon>Bacillati</taxon>
        <taxon>Bacillota</taxon>
        <taxon>Clostridia</taxon>
        <taxon>Eubacteriales</taxon>
        <taxon>Clostridiaceae</taxon>
        <taxon>Clostridium</taxon>
    </lineage>
</organism>
<gene>
    <name evidence="9" type="primary">rubR2</name>
    <name evidence="9" type="ORF">CLPUN_40050</name>
</gene>
<keyword evidence="4 6" id="KW-0249">Electron transport</keyword>
<dbReference type="RefSeq" id="WP_077848987.1">
    <property type="nucleotide sequence ID" value="NZ_LZZM01000201.1"/>
</dbReference>
<feature type="binding site" evidence="7">
    <location>
        <position position="9"/>
    </location>
    <ligand>
        <name>Fe cation</name>
        <dbReference type="ChEBI" id="CHEBI:24875"/>
    </ligand>
</feature>
<accession>A0A1S8T951</accession>
<name>A0A1S8T951_9CLOT</name>
<evidence type="ECO:0000313" key="9">
    <source>
        <dbReference type="EMBL" id="OOM74300.1"/>
    </source>
</evidence>
<dbReference type="InterPro" id="IPR024935">
    <property type="entry name" value="Rubredoxin_dom"/>
</dbReference>
<dbReference type="PANTHER" id="PTHR47627">
    <property type="entry name" value="RUBREDOXIN"/>
    <property type="match status" value="1"/>
</dbReference>
<feature type="binding site" evidence="7">
    <location>
        <position position="39"/>
    </location>
    <ligand>
        <name>Fe cation</name>
        <dbReference type="ChEBI" id="CHEBI:24875"/>
    </ligand>
</feature>
<dbReference type="STRING" id="29367.CLPUN_40050"/>
<proteinExistence type="inferred from homology"/>
<dbReference type="GO" id="GO:0043448">
    <property type="term" value="P:alkane catabolic process"/>
    <property type="evidence" value="ECO:0007669"/>
    <property type="project" value="TreeGrafter"/>
</dbReference>
<sequence length="53" mass="5961">MKKYICEVCGYIYDPEIGDADGGITPGIDFNDLPDHWVCPICSFNKDNFSVED</sequence>
<dbReference type="Pfam" id="PF00301">
    <property type="entry name" value="Rubredoxin"/>
    <property type="match status" value="1"/>
</dbReference>
<reference evidence="9 10" key="1">
    <citation type="submission" date="2016-05" db="EMBL/GenBank/DDBJ databases">
        <title>Microbial solvent formation.</title>
        <authorList>
            <person name="Poehlein A."/>
            <person name="Montoya Solano J.D."/>
            <person name="Flitsch S."/>
            <person name="Krabben P."/>
            <person name="Duerre P."/>
            <person name="Daniel R."/>
        </authorList>
    </citation>
    <scope>NUCLEOTIDE SEQUENCE [LARGE SCALE GENOMIC DNA]</scope>
    <source>
        <strain evidence="9 10">DSM 2619</strain>
    </source>
</reference>
<feature type="binding site" evidence="7">
    <location>
        <position position="42"/>
    </location>
    <ligand>
        <name>Fe cation</name>
        <dbReference type="ChEBI" id="CHEBI:24875"/>
    </ligand>
</feature>
<comment type="cofactor">
    <cofactor evidence="6 7">
        <name>Fe(3+)</name>
        <dbReference type="ChEBI" id="CHEBI:29034"/>
    </cofactor>
    <text evidence="6 7">Binds 1 Fe(3+) ion per subunit.</text>
</comment>
<dbReference type="InterPro" id="IPR050526">
    <property type="entry name" value="Rubredoxin_ET"/>
</dbReference>
<keyword evidence="2 6" id="KW-0813">Transport</keyword>
<dbReference type="OrthoDB" id="9758182at2"/>
<evidence type="ECO:0000256" key="1">
    <source>
        <dbReference type="ARBA" id="ARBA00005337"/>
    </source>
</evidence>
<evidence type="ECO:0000256" key="3">
    <source>
        <dbReference type="ARBA" id="ARBA00022723"/>
    </source>
</evidence>
<dbReference type="Proteomes" id="UP000190890">
    <property type="component" value="Unassembled WGS sequence"/>
</dbReference>
<dbReference type="InterPro" id="IPR024922">
    <property type="entry name" value="Rubredoxin"/>
</dbReference>
<dbReference type="GO" id="GO:0005506">
    <property type="term" value="F:iron ion binding"/>
    <property type="evidence" value="ECO:0007669"/>
    <property type="project" value="InterPro"/>
</dbReference>
<keyword evidence="5 6" id="KW-0408">Iron</keyword>
<evidence type="ECO:0000256" key="2">
    <source>
        <dbReference type="ARBA" id="ARBA00022448"/>
    </source>
</evidence>
<evidence type="ECO:0000256" key="4">
    <source>
        <dbReference type="ARBA" id="ARBA00022982"/>
    </source>
</evidence>
<dbReference type="PROSITE" id="PS50903">
    <property type="entry name" value="RUBREDOXIN_LIKE"/>
    <property type="match status" value="1"/>
</dbReference>
<keyword evidence="10" id="KW-1185">Reference proteome</keyword>
<keyword evidence="3 6" id="KW-0479">Metal-binding</keyword>
<dbReference type="EMBL" id="LZZM01000201">
    <property type="protein sequence ID" value="OOM74300.1"/>
    <property type="molecule type" value="Genomic_DNA"/>
</dbReference>
<dbReference type="InterPro" id="IPR024934">
    <property type="entry name" value="Rubredoxin-like_dom"/>
</dbReference>
<dbReference type="PIRSF" id="PIRSF000071">
    <property type="entry name" value="Rubredoxin"/>
    <property type="match status" value="1"/>
</dbReference>
<dbReference type="FunFam" id="2.20.28.10:FF:000001">
    <property type="entry name" value="Rubredoxin"/>
    <property type="match status" value="1"/>
</dbReference>
<dbReference type="GO" id="GO:0009055">
    <property type="term" value="F:electron transfer activity"/>
    <property type="evidence" value="ECO:0007669"/>
    <property type="project" value="InterPro"/>
</dbReference>
<dbReference type="SUPFAM" id="SSF57802">
    <property type="entry name" value="Rubredoxin-like"/>
    <property type="match status" value="1"/>
</dbReference>
<evidence type="ECO:0000313" key="10">
    <source>
        <dbReference type="Proteomes" id="UP000190890"/>
    </source>
</evidence>
<evidence type="ECO:0000256" key="5">
    <source>
        <dbReference type="ARBA" id="ARBA00023004"/>
    </source>
</evidence>
<dbReference type="PRINTS" id="PR00163">
    <property type="entry name" value="RUBREDOXIN"/>
</dbReference>
<protein>
    <recommendedName>
        <fullName evidence="6">Rubredoxin</fullName>
    </recommendedName>
</protein>
<comment type="similarity">
    <text evidence="1 6">Belongs to the rubredoxin family.</text>
</comment>
<dbReference type="AlphaFoldDB" id="A0A1S8T951"/>
<dbReference type="PANTHER" id="PTHR47627:SF1">
    <property type="entry name" value="RUBREDOXIN-1-RELATED"/>
    <property type="match status" value="1"/>
</dbReference>
<dbReference type="CDD" id="cd00730">
    <property type="entry name" value="rubredoxin"/>
    <property type="match status" value="1"/>
</dbReference>
<evidence type="ECO:0000256" key="7">
    <source>
        <dbReference type="PIRSR" id="PIRSR000071-1"/>
    </source>
</evidence>
<feature type="binding site" evidence="7">
    <location>
        <position position="6"/>
    </location>
    <ligand>
        <name>Fe cation</name>
        <dbReference type="ChEBI" id="CHEBI:24875"/>
    </ligand>
</feature>
<comment type="caution">
    <text evidence="9">The sequence shown here is derived from an EMBL/GenBank/DDBJ whole genome shotgun (WGS) entry which is preliminary data.</text>
</comment>
<dbReference type="Gene3D" id="2.20.28.10">
    <property type="match status" value="1"/>
</dbReference>
<feature type="domain" description="Rubredoxin-like" evidence="8">
    <location>
        <begin position="1"/>
        <end position="52"/>
    </location>
</feature>
<evidence type="ECO:0000256" key="6">
    <source>
        <dbReference type="PIRNR" id="PIRNR000071"/>
    </source>
</evidence>
<evidence type="ECO:0000259" key="8">
    <source>
        <dbReference type="PROSITE" id="PS50903"/>
    </source>
</evidence>